<dbReference type="SUPFAM" id="SSF50129">
    <property type="entry name" value="GroES-like"/>
    <property type="match status" value="1"/>
</dbReference>
<reference evidence="3 4" key="1">
    <citation type="journal article" date="2020" name="Front. Microbiol.">
        <title>Single-cell genomics of novel Actinobacteria with the Wood-Ljungdahl pathway discovered in a serpentinizing system.</title>
        <authorList>
            <person name="Merino N."/>
            <person name="Kawai M."/>
            <person name="Boyd E.S."/>
            <person name="Colman D.R."/>
            <person name="McGlynn S.E."/>
            <person name="Nealson K.H."/>
            <person name="Kurokawa K."/>
            <person name="Hongoh Y."/>
        </authorList>
    </citation>
    <scope>NUCLEOTIDE SEQUENCE [LARGE SCALE GENOMIC DNA]</scope>
    <source>
        <strain evidence="3 4">S42</strain>
    </source>
</reference>
<accession>A0A6V8PK46</accession>
<dbReference type="InterPro" id="IPR050129">
    <property type="entry name" value="Zn_alcohol_dh"/>
</dbReference>
<dbReference type="PANTHER" id="PTHR43401">
    <property type="entry name" value="L-THREONINE 3-DEHYDROGENASE"/>
    <property type="match status" value="1"/>
</dbReference>
<gene>
    <name evidence="3" type="ORF">HKBW3S42_00944</name>
</gene>
<name>A0A6V8PK46_9ACTN</name>
<dbReference type="InterPro" id="IPR013154">
    <property type="entry name" value="ADH-like_N"/>
</dbReference>
<dbReference type="GO" id="GO:0016491">
    <property type="term" value="F:oxidoreductase activity"/>
    <property type="evidence" value="ECO:0007669"/>
    <property type="project" value="UniProtKB-KW"/>
</dbReference>
<proteinExistence type="predicted"/>
<protein>
    <recommendedName>
        <fullName evidence="2">Alcohol dehydrogenase-like N-terminal domain-containing protein</fullName>
    </recommendedName>
</protein>
<feature type="domain" description="Alcohol dehydrogenase-like N-terminal" evidence="2">
    <location>
        <begin position="23"/>
        <end position="61"/>
    </location>
</feature>
<dbReference type="InterPro" id="IPR011032">
    <property type="entry name" value="GroES-like_sf"/>
</dbReference>
<evidence type="ECO:0000313" key="3">
    <source>
        <dbReference type="EMBL" id="GFP32638.1"/>
    </source>
</evidence>
<dbReference type="EMBL" id="BLSA01000117">
    <property type="protein sequence ID" value="GFP32638.1"/>
    <property type="molecule type" value="Genomic_DNA"/>
</dbReference>
<dbReference type="AlphaFoldDB" id="A0A6V8PK46"/>
<dbReference type="PANTHER" id="PTHR43401:SF2">
    <property type="entry name" value="L-THREONINE 3-DEHYDROGENASE"/>
    <property type="match status" value="1"/>
</dbReference>
<keyword evidence="1" id="KW-0560">Oxidoreductase</keyword>
<dbReference type="Gene3D" id="3.90.180.10">
    <property type="entry name" value="Medium-chain alcohol dehydrogenases, catalytic domain"/>
    <property type="match status" value="1"/>
</dbReference>
<dbReference type="Pfam" id="PF08240">
    <property type="entry name" value="ADH_N"/>
    <property type="match status" value="1"/>
</dbReference>
<feature type="non-terminal residue" evidence="3">
    <location>
        <position position="61"/>
    </location>
</feature>
<comment type="caution">
    <text evidence="3">The sequence shown here is derived from an EMBL/GenBank/DDBJ whole genome shotgun (WGS) entry which is preliminary data.</text>
</comment>
<dbReference type="Proteomes" id="UP000568877">
    <property type="component" value="Unassembled WGS sequence"/>
</dbReference>
<evidence type="ECO:0000313" key="4">
    <source>
        <dbReference type="Proteomes" id="UP000568877"/>
    </source>
</evidence>
<evidence type="ECO:0000256" key="1">
    <source>
        <dbReference type="ARBA" id="ARBA00023002"/>
    </source>
</evidence>
<organism evidence="3 4">
    <name type="scientific">Candidatus Hakubella thermalkaliphila</name>
    <dbReference type="NCBI Taxonomy" id="2754717"/>
    <lineage>
        <taxon>Bacteria</taxon>
        <taxon>Bacillati</taxon>
        <taxon>Actinomycetota</taxon>
        <taxon>Actinomycetota incertae sedis</taxon>
        <taxon>Candidatus Hakubellales</taxon>
        <taxon>Candidatus Hakubellaceae</taxon>
        <taxon>Candidatus Hakubella</taxon>
    </lineage>
</organism>
<sequence length="61" mass="6516">MKGLVIEGPQKVTLKEVPTPKPGSGEVMVRVRAAGVCGTDVHIYHGEFIASYPLIPGHEFA</sequence>
<evidence type="ECO:0000259" key="2">
    <source>
        <dbReference type="Pfam" id="PF08240"/>
    </source>
</evidence>